<proteinExistence type="predicted"/>
<dbReference type="OrthoDB" id="5520578at2"/>
<dbReference type="CDD" id="cd09132">
    <property type="entry name" value="PLDc_unchar4"/>
    <property type="match status" value="1"/>
</dbReference>
<dbReference type="RefSeq" id="WP_073609779.1">
    <property type="nucleotide sequence ID" value="NZ_MRCG01000014.1"/>
</dbReference>
<dbReference type="EMBL" id="MRCG01000014">
    <property type="protein sequence ID" value="OKH46147.1"/>
    <property type="molecule type" value="Genomic_DNA"/>
</dbReference>
<dbReference type="GO" id="GO:0003824">
    <property type="term" value="F:catalytic activity"/>
    <property type="evidence" value="ECO:0007669"/>
    <property type="project" value="InterPro"/>
</dbReference>
<evidence type="ECO:0000313" key="3">
    <source>
        <dbReference type="Proteomes" id="UP000185557"/>
    </source>
</evidence>
<evidence type="ECO:0000259" key="1">
    <source>
        <dbReference type="PROSITE" id="PS50035"/>
    </source>
</evidence>
<gene>
    <name evidence="2" type="ORF">NIES30_17775</name>
</gene>
<dbReference type="AlphaFoldDB" id="A0A1U7J213"/>
<evidence type="ECO:0000313" key="2">
    <source>
        <dbReference type="EMBL" id="OKH46147.1"/>
    </source>
</evidence>
<dbReference type="InterPro" id="IPR025202">
    <property type="entry name" value="PLD-like_dom"/>
</dbReference>
<dbReference type="STRING" id="549789.NIES30_17775"/>
<protein>
    <submittedName>
        <fullName evidence="2">Phospholipase</fullName>
    </submittedName>
</protein>
<dbReference type="NCBIfam" id="NF038319">
    <property type="entry name" value="DISARM_DrmC_I"/>
    <property type="match status" value="1"/>
</dbReference>
<organism evidence="2 3">
    <name type="scientific">Phormidium tenue NIES-30</name>
    <dbReference type="NCBI Taxonomy" id="549789"/>
    <lineage>
        <taxon>Bacteria</taxon>
        <taxon>Bacillati</taxon>
        <taxon>Cyanobacteriota</taxon>
        <taxon>Cyanophyceae</taxon>
        <taxon>Oscillatoriophycideae</taxon>
        <taxon>Oscillatoriales</taxon>
        <taxon>Oscillatoriaceae</taxon>
        <taxon>Phormidium</taxon>
    </lineage>
</organism>
<dbReference type="Gene3D" id="3.30.870.10">
    <property type="entry name" value="Endonuclease Chain A"/>
    <property type="match status" value="1"/>
</dbReference>
<dbReference type="InterPro" id="IPR001736">
    <property type="entry name" value="PLipase_D/transphosphatidylase"/>
</dbReference>
<comment type="caution">
    <text evidence="2">The sequence shown here is derived from an EMBL/GenBank/DDBJ whole genome shotgun (WGS) entry which is preliminary data.</text>
</comment>
<dbReference type="Pfam" id="PF13091">
    <property type="entry name" value="PLDc_2"/>
    <property type="match status" value="1"/>
</dbReference>
<reference evidence="2 3" key="1">
    <citation type="submission" date="2016-11" db="EMBL/GenBank/DDBJ databases">
        <title>Draft Genome Sequences of Nine Cyanobacterial Strains from Diverse Habitats.</title>
        <authorList>
            <person name="Zhu T."/>
            <person name="Hou S."/>
            <person name="Lu X."/>
            <person name="Hess W.R."/>
        </authorList>
    </citation>
    <scope>NUCLEOTIDE SEQUENCE [LARGE SCALE GENOMIC DNA]</scope>
    <source>
        <strain evidence="2 3">NIES-30</strain>
    </source>
</reference>
<dbReference type="Proteomes" id="UP000185557">
    <property type="component" value="Unassembled WGS sequence"/>
</dbReference>
<sequence>MSPFVRLSRPALLGIAEALESGRLSLPVSTVSLCTYVPEQGLAAVVQEINHLHQQGMAPRPLAYMLKLLAEERAASQAKQDQVDLVWTGPEVLGSESRDTGIVVRELFSSAQHSVLISSFAIDQGTKGYDLFRPLAQRMDANPALQVRMFLNVKRKYQDRTPATVLLRQFTETFRQRVWPGQRLPEVFHDPRTMLMTAGSNACLHAKCVVVDEERLLITSANFTEAAHERNIEAGVLMRDRVLAKAIRSQFEMLVVQGLLERVPGL</sequence>
<keyword evidence="3" id="KW-1185">Reference proteome</keyword>
<dbReference type="SUPFAM" id="SSF56024">
    <property type="entry name" value="Phospholipase D/nuclease"/>
    <property type="match status" value="1"/>
</dbReference>
<feature type="domain" description="PLD phosphodiesterase" evidence="1">
    <location>
        <begin position="200"/>
        <end position="227"/>
    </location>
</feature>
<name>A0A1U7J213_9CYAN</name>
<dbReference type="GO" id="GO:0006793">
    <property type="term" value="P:phosphorus metabolic process"/>
    <property type="evidence" value="ECO:0007669"/>
    <property type="project" value="UniProtKB-ARBA"/>
</dbReference>
<dbReference type="InterPro" id="IPR047955">
    <property type="entry name" value="DrmC-like"/>
</dbReference>
<accession>A0A1U7J213</accession>
<dbReference type="PROSITE" id="PS50035">
    <property type="entry name" value="PLD"/>
    <property type="match status" value="1"/>
</dbReference>